<evidence type="ECO:0000256" key="4">
    <source>
        <dbReference type="ARBA" id="ARBA00023136"/>
    </source>
</evidence>
<dbReference type="InterPro" id="IPR030184">
    <property type="entry name" value="WAT1-related"/>
</dbReference>
<feature type="transmembrane region" description="Helical" evidence="6">
    <location>
        <begin position="102"/>
        <end position="120"/>
    </location>
</feature>
<keyword evidence="8" id="KW-1185">Reference proteome</keyword>
<evidence type="ECO:0000313" key="7">
    <source>
        <dbReference type="EMBL" id="KAA8534244.1"/>
    </source>
</evidence>
<proteinExistence type="predicted"/>
<feature type="transmembrane region" description="Helical" evidence="6">
    <location>
        <begin position="191"/>
        <end position="212"/>
    </location>
</feature>
<dbReference type="EMBL" id="CM018041">
    <property type="protein sequence ID" value="KAA8534244.1"/>
    <property type="molecule type" value="Genomic_DNA"/>
</dbReference>
<feature type="transmembrane region" description="Helical" evidence="6">
    <location>
        <begin position="218"/>
        <end position="237"/>
    </location>
</feature>
<feature type="transmembrane region" description="Helical" evidence="6">
    <location>
        <begin position="153"/>
        <end position="179"/>
    </location>
</feature>
<dbReference type="AlphaFoldDB" id="A0A5J5AVB9"/>
<dbReference type="OrthoDB" id="1728340at2759"/>
<dbReference type="Proteomes" id="UP000325577">
    <property type="component" value="Linkage Group LG18"/>
</dbReference>
<feature type="transmembrane region" description="Helical" evidence="6">
    <location>
        <begin position="17"/>
        <end position="37"/>
    </location>
</feature>
<evidence type="ECO:0000256" key="5">
    <source>
        <dbReference type="SAM" id="MobiDB-lite"/>
    </source>
</evidence>
<dbReference type="SUPFAM" id="SSF103481">
    <property type="entry name" value="Multidrug resistance efflux transporter EmrE"/>
    <property type="match status" value="1"/>
</dbReference>
<evidence type="ECO:0000256" key="1">
    <source>
        <dbReference type="ARBA" id="ARBA00004141"/>
    </source>
</evidence>
<evidence type="ECO:0000256" key="2">
    <source>
        <dbReference type="ARBA" id="ARBA00022692"/>
    </source>
</evidence>
<evidence type="ECO:0008006" key="9">
    <source>
        <dbReference type="Google" id="ProtNLM"/>
    </source>
</evidence>
<gene>
    <name evidence="7" type="ORF">F0562_031761</name>
</gene>
<reference evidence="7 8" key="1">
    <citation type="submission" date="2019-09" db="EMBL/GenBank/DDBJ databases">
        <title>A chromosome-level genome assembly of the Chinese tupelo Nyssa sinensis.</title>
        <authorList>
            <person name="Yang X."/>
            <person name="Kang M."/>
            <person name="Yang Y."/>
            <person name="Xiong H."/>
            <person name="Wang M."/>
            <person name="Zhang Z."/>
            <person name="Wang Z."/>
            <person name="Wu H."/>
            <person name="Ma T."/>
            <person name="Liu J."/>
            <person name="Xi Z."/>
        </authorList>
    </citation>
    <scope>NUCLEOTIDE SEQUENCE [LARGE SCALE GENOMIC DNA]</scope>
    <source>
        <strain evidence="7">J267</strain>
        <tissue evidence="7">Leaf</tissue>
    </source>
</reference>
<organism evidence="7 8">
    <name type="scientific">Nyssa sinensis</name>
    <dbReference type="NCBI Taxonomy" id="561372"/>
    <lineage>
        <taxon>Eukaryota</taxon>
        <taxon>Viridiplantae</taxon>
        <taxon>Streptophyta</taxon>
        <taxon>Embryophyta</taxon>
        <taxon>Tracheophyta</taxon>
        <taxon>Spermatophyta</taxon>
        <taxon>Magnoliopsida</taxon>
        <taxon>eudicotyledons</taxon>
        <taxon>Gunneridae</taxon>
        <taxon>Pentapetalae</taxon>
        <taxon>asterids</taxon>
        <taxon>Cornales</taxon>
        <taxon>Nyssaceae</taxon>
        <taxon>Nyssa</taxon>
    </lineage>
</organism>
<dbReference type="InterPro" id="IPR037185">
    <property type="entry name" value="EmrE-like"/>
</dbReference>
<feature type="region of interest" description="Disordered" evidence="5">
    <location>
        <begin position="243"/>
        <end position="289"/>
    </location>
</feature>
<accession>A0A5J5AVB9</accession>
<sequence length="289" mass="31839">MKSNILSLQMYNRAKPYLAVIFLQFGQAGLALIAKFALNKGMSTYSFAVYRNVVAAVVFAPFAIVLERKVRPGMTFSIFFKIMLLSLIELEKVNIRRLYSQAKVGGTLVTVGGAMIMTLIKGPIIGLPWTKDKTFAQSTTTAANQQDPIKGSLMITAGCFCWASFYTLQGIICSGFGYYISGVLMRERGPVFVTAFSPLSMVIVAIMGSFILSEQMNFGRIFGAIVIVMGLYLVIWGKSRDQNSSNSDSDRHLVAPVDHQQTSTMRDGKESSNHELVNVPREIPEDEAV</sequence>
<protein>
    <recommendedName>
        <fullName evidence="9">WAT1-related protein</fullName>
    </recommendedName>
</protein>
<dbReference type="PANTHER" id="PTHR31218">
    <property type="entry name" value="WAT1-RELATED PROTEIN"/>
    <property type="match status" value="1"/>
</dbReference>
<dbReference type="Gene3D" id="1.10.3730.20">
    <property type="match status" value="1"/>
</dbReference>
<evidence type="ECO:0000256" key="3">
    <source>
        <dbReference type="ARBA" id="ARBA00022989"/>
    </source>
</evidence>
<keyword evidence="3 6" id="KW-1133">Transmembrane helix</keyword>
<dbReference type="GO" id="GO:0016020">
    <property type="term" value="C:membrane"/>
    <property type="evidence" value="ECO:0007669"/>
    <property type="project" value="InterPro"/>
</dbReference>
<dbReference type="GO" id="GO:0022857">
    <property type="term" value="F:transmembrane transporter activity"/>
    <property type="evidence" value="ECO:0007669"/>
    <property type="project" value="InterPro"/>
</dbReference>
<evidence type="ECO:0000313" key="8">
    <source>
        <dbReference type="Proteomes" id="UP000325577"/>
    </source>
</evidence>
<feature type="transmembrane region" description="Helical" evidence="6">
    <location>
        <begin position="49"/>
        <end position="66"/>
    </location>
</feature>
<keyword evidence="2 6" id="KW-0812">Transmembrane</keyword>
<keyword evidence="4 6" id="KW-0472">Membrane</keyword>
<evidence type="ECO:0000256" key="6">
    <source>
        <dbReference type="SAM" id="Phobius"/>
    </source>
</evidence>
<comment type="subcellular location">
    <subcellularLocation>
        <location evidence="1">Membrane</location>
        <topology evidence="1">Multi-pass membrane protein</topology>
    </subcellularLocation>
</comment>
<name>A0A5J5AVB9_9ASTE</name>